<dbReference type="AlphaFoldDB" id="A0A1E1WG15"/>
<feature type="compositionally biased region" description="Low complexity" evidence="1">
    <location>
        <begin position="45"/>
        <end position="66"/>
    </location>
</feature>
<proteinExistence type="predicted"/>
<feature type="region of interest" description="Disordered" evidence="1">
    <location>
        <begin position="45"/>
        <end position="80"/>
    </location>
</feature>
<gene>
    <name evidence="2" type="ORF">g.2214</name>
</gene>
<feature type="non-terminal residue" evidence="2">
    <location>
        <position position="145"/>
    </location>
</feature>
<name>A0A1E1WG15_PECGO</name>
<reference evidence="2" key="1">
    <citation type="submission" date="2015-09" db="EMBL/GenBank/DDBJ databases">
        <title>De novo assembly of Pectinophora gossypiella (Pink Bollworm) gut transcriptome.</title>
        <authorList>
            <person name="Tassone E.E."/>
        </authorList>
    </citation>
    <scope>NUCLEOTIDE SEQUENCE</scope>
</reference>
<organism evidence="2">
    <name type="scientific">Pectinophora gossypiella</name>
    <name type="common">Cotton pink bollworm</name>
    <name type="synonym">Depressaria gossypiella</name>
    <dbReference type="NCBI Taxonomy" id="13191"/>
    <lineage>
        <taxon>Eukaryota</taxon>
        <taxon>Metazoa</taxon>
        <taxon>Ecdysozoa</taxon>
        <taxon>Arthropoda</taxon>
        <taxon>Hexapoda</taxon>
        <taxon>Insecta</taxon>
        <taxon>Pterygota</taxon>
        <taxon>Neoptera</taxon>
        <taxon>Endopterygota</taxon>
        <taxon>Lepidoptera</taxon>
        <taxon>Glossata</taxon>
        <taxon>Ditrysia</taxon>
        <taxon>Gelechioidea</taxon>
        <taxon>Gelechiidae</taxon>
        <taxon>Apatetrinae</taxon>
        <taxon>Pectinophora</taxon>
    </lineage>
</organism>
<dbReference type="EMBL" id="GDQN01005122">
    <property type="protein sequence ID" value="JAT85932.1"/>
    <property type="molecule type" value="Transcribed_RNA"/>
</dbReference>
<evidence type="ECO:0000313" key="2">
    <source>
        <dbReference type="EMBL" id="JAT85932.1"/>
    </source>
</evidence>
<protein>
    <submittedName>
        <fullName evidence="2">Uncharacterized protein</fullName>
    </submittedName>
</protein>
<feature type="non-terminal residue" evidence="2">
    <location>
        <position position="1"/>
    </location>
</feature>
<sequence length="145" mass="15883">PSTPPYPPPEQLFPVHQLAANLNQLQHERSQHQLAELQQQQFQLAQQQQQQKKPQQQPQQQYAQDLQRPEGFVSQGEEAAAGAEARELAAVLAYLQREVPSLVALPPNELRSLVLQVMQQKSHEILSAKCSVAEPIAAAGAGAGA</sequence>
<accession>A0A1E1WG15</accession>
<dbReference type="OrthoDB" id="10071877at2759"/>
<evidence type="ECO:0000256" key="1">
    <source>
        <dbReference type="SAM" id="MobiDB-lite"/>
    </source>
</evidence>